<dbReference type="Gene3D" id="3.40.630.30">
    <property type="match status" value="1"/>
</dbReference>
<dbReference type="OrthoDB" id="424551at2759"/>
<dbReference type="InterPro" id="IPR039949">
    <property type="entry name" value="NAA40"/>
</dbReference>
<evidence type="ECO:0000313" key="18">
    <source>
        <dbReference type="EMBL" id="KAE9177672.1"/>
    </source>
</evidence>
<dbReference type="Proteomes" id="UP000437068">
    <property type="component" value="Unassembled WGS sequence"/>
</dbReference>
<evidence type="ECO:0000313" key="15">
    <source>
        <dbReference type="EMBL" id="KAE9070453.1"/>
    </source>
</evidence>
<evidence type="ECO:0000256" key="10">
    <source>
        <dbReference type="ARBA" id="ARBA00047821"/>
    </source>
</evidence>
<comment type="caution">
    <text evidence="14">The sequence shown here is derived from an EMBL/GenBank/DDBJ whole genome shotgun (WGS) entry which is preliminary data.</text>
</comment>
<evidence type="ECO:0000313" key="29">
    <source>
        <dbReference type="Proteomes" id="UP000488956"/>
    </source>
</evidence>
<feature type="domain" description="N-acetyltransferase" evidence="13">
    <location>
        <begin position="73"/>
        <end position="222"/>
    </location>
</feature>
<feature type="compositionally biased region" description="Basic residues" evidence="12">
    <location>
        <begin position="1"/>
        <end position="14"/>
    </location>
</feature>
<sequence length="225" mass="25096">MPKKTKTKKPKQFKHAAAASVPTNAPDHPTLVAANATPDVMVDFQAFSQYTRNGANVSIRGSQAKDLSESTRRSIVTLFESNMKVLYQASDWGHDPVAKRKELFEDEARYLLAYDVSVAEAPLVGFAHFRFVEDDGALVLYLYEVQLASTAQHHGIGKFLMQLLLLVAWKHAMELMVLTVFKSNTGAMKFYREKLGFDIDETSPSACGDDSQDYEILSKSVEPNK</sequence>
<dbReference type="EMBL" id="QXGF01002395">
    <property type="protein sequence ID" value="KAE8924877.1"/>
    <property type="molecule type" value="Genomic_DNA"/>
</dbReference>
<evidence type="ECO:0000256" key="6">
    <source>
        <dbReference type="ARBA" id="ARBA00022490"/>
    </source>
</evidence>
<evidence type="ECO:0000256" key="8">
    <source>
        <dbReference type="ARBA" id="ARBA00023242"/>
    </source>
</evidence>
<dbReference type="EMBL" id="QXFX01003211">
    <property type="protein sequence ID" value="KAE9070453.1"/>
    <property type="molecule type" value="Genomic_DNA"/>
</dbReference>
<dbReference type="GO" id="GO:0010485">
    <property type="term" value="F:histone H4 acetyltransferase activity"/>
    <property type="evidence" value="ECO:0007669"/>
    <property type="project" value="InterPro"/>
</dbReference>
<feature type="region of interest" description="Disordered" evidence="12">
    <location>
        <begin position="1"/>
        <end position="26"/>
    </location>
</feature>
<dbReference type="GO" id="GO:0005737">
    <property type="term" value="C:cytoplasm"/>
    <property type="evidence" value="ECO:0007669"/>
    <property type="project" value="UniProtKB-SubCell"/>
</dbReference>
<keyword evidence="6" id="KW-0963">Cytoplasm</keyword>
<evidence type="ECO:0000313" key="23">
    <source>
        <dbReference type="Proteomes" id="UP000433483"/>
    </source>
</evidence>
<name>A0A6A3DY58_9STRA</name>
<comment type="similarity">
    <text evidence="3">Belongs to the acetyltransferase family. NAA40 subfamily.</text>
</comment>
<dbReference type="InterPro" id="IPR016181">
    <property type="entry name" value="Acyl_CoA_acyltransferase"/>
</dbReference>
<dbReference type="EMBL" id="QXGA01003251">
    <property type="protein sequence ID" value="KAE9085564.1"/>
    <property type="molecule type" value="Genomic_DNA"/>
</dbReference>
<proteinExistence type="inferred from homology"/>
<evidence type="ECO:0000313" key="14">
    <source>
        <dbReference type="EMBL" id="KAE8924877.1"/>
    </source>
</evidence>
<dbReference type="Proteomes" id="UP000429523">
    <property type="component" value="Unassembled WGS sequence"/>
</dbReference>
<evidence type="ECO:0000313" key="25">
    <source>
        <dbReference type="Proteomes" id="UP000440367"/>
    </source>
</evidence>
<evidence type="ECO:0000256" key="9">
    <source>
        <dbReference type="ARBA" id="ARBA00023315"/>
    </source>
</evidence>
<dbReference type="EMBL" id="QXGC01003201">
    <property type="protein sequence ID" value="KAE9177672.1"/>
    <property type="molecule type" value="Genomic_DNA"/>
</dbReference>
<dbReference type="Proteomes" id="UP000488956">
    <property type="component" value="Unassembled WGS sequence"/>
</dbReference>
<evidence type="ECO:0000313" key="28">
    <source>
        <dbReference type="Proteomes" id="UP000476176"/>
    </source>
</evidence>
<evidence type="ECO:0000313" key="17">
    <source>
        <dbReference type="EMBL" id="KAE9085564.1"/>
    </source>
</evidence>
<dbReference type="Proteomes" id="UP000440732">
    <property type="component" value="Unassembled WGS sequence"/>
</dbReference>
<comment type="catalytic activity">
    <reaction evidence="10">
        <text>N-terminal L-seryl-[histone H2A] + acetyl-CoA = N-terminal N(alpha)-acetyl-L-seryl-[histone H2A] + CoA + H(+)</text>
        <dbReference type="Rhea" id="RHEA:50600"/>
        <dbReference type="Rhea" id="RHEA-COMP:12742"/>
        <dbReference type="Rhea" id="RHEA-COMP:12744"/>
        <dbReference type="ChEBI" id="CHEBI:15378"/>
        <dbReference type="ChEBI" id="CHEBI:57287"/>
        <dbReference type="ChEBI" id="CHEBI:57288"/>
        <dbReference type="ChEBI" id="CHEBI:64738"/>
        <dbReference type="ChEBI" id="CHEBI:83690"/>
        <dbReference type="EC" id="2.3.1.257"/>
    </reaction>
</comment>
<keyword evidence="23" id="KW-1185">Reference proteome</keyword>
<keyword evidence="8" id="KW-0539">Nucleus</keyword>
<comment type="subcellular location">
    <subcellularLocation>
        <location evidence="2">Cytoplasm</location>
    </subcellularLocation>
    <subcellularLocation>
        <location evidence="1">Nucleus</location>
    </subcellularLocation>
</comment>
<keyword evidence="9" id="KW-0012">Acyltransferase</keyword>
<evidence type="ECO:0000256" key="11">
    <source>
        <dbReference type="ARBA" id="ARBA00049524"/>
    </source>
</evidence>
<dbReference type="Proteomes" id="UP000433483">
    <property type="component" value="Unassembled WGS sequence"/>
</dbReference>
<evidence type="ECO:0000313" key="16">
    <source>
        <dbReference type="EMBL" id="KAE9077674.1"/>
    </source>
</evidence>
<evidence type="ECO:0000256" key="3">
    <source>
        <dbReference type="ARBA" id="ARBA00008870"/>
    </source>
</evidence>
<evidence type="ECO:0000256" key="1">
    <source>
        <dbReference type="ARBA" id="ARBA00004123"/>
    </source>
</evidence>
<reference evidence="22 23" key="1">
    <citation type="submission" date="2018-08" db="EMBL/GenBank/DDBJ databases">
        <title>Genomic investigation of the strawberry pathogen Phytophthora fragariae indicates pathogenicity is determined by transcriptional variation in three key races.</title>
        <authorList>
            <person name="Adams T.M."/>
            <person name="Armitage A.D."/>
            <person name="Sobczyk M.K."/>
            <person name="Bates H.J."/>
            <person name="Dunwell J.M."/>
            <person name="Nellist C.F."/>
            <person name="Harrison R.J."/>
        </authorList>
    </citation>
    <scope>NUCLEOTIDE SEQUENCE [LARGE SCALE GENOMIC DNA]</scope>
    <source>
        <strain evidence="21 24">A4</strain>
        <strain evidence="20 25">BC-1</strain>
        <strain evidence="18 28">BC-23</strain>
        <strain evidence="19 23">NOV-27</strain>
        <strain evidence="17 26">NOV-5</strain>
        <strain evidence="16 27">NOV-71</strain>
        <strain evidence="14 22">NOV-9</strain>
        <strain evidence="15 29">ONT-3</strain>
    </source>
</reference>
<evidence type="ECO:0000313" key="27">
    <source>
        <dbReference type="Proteomes" id="UP000441208"/>
    </source>
</evidence>
<evidence type="ECO:0000313" key="24">
    <source>
        <dbReference type="Proteomes" id="UP000437068"/>
    </source>
</evidence>
<evidence type="ECO:0000313" key="19">
    <source>
        <dbReference type="EMBL" id="KAE9178706.1"/>
    </source>
</evidence>
<comment type="catalytic activity">
    <reaction evidence="11">
        <text>N-terminal L-seryl-[histone H4] + acetyl-CoA = N-terminal N(alpha)-acetyl-L-seryl-[histone H4] + CoA + H(+)</text>
        <dbReference type="Rhea" id="RHEA:50596"/>
        <dbReference type="Rhea" id="RHEA-COMP:12740"/>
        <dbReference type="Rhea" id="RHEA-COMP:12743"/>
        <dbReference type="ChEBI" id="CHEBI:15378"/>
        <dbReference type="ChEBI" id="CHEBI:57287"/>
        <dbReference type="ChEBI" id="CHEBI:57288"/>
        <dbReference type="ChEBI" id="CHEBI:64738"/>
        <dbReference type="ChEBI" id="CHEBI:83690"/>
        <dbReference type="EC" id="2.3.1.257"/>
    </reaction>
</comment>
<dbReference type="Proteomes" id="UP000441208">
    <property type="component" value="Unassembled WGS sequence"/>
</dbReference>
<dbReference type="EMBL" id="QXGB01002364">
    <property type="protein sequence ID" value="KAE9178706.1"/>
    <property type="molecule type" value="Genomic_DNA"/>
</dbReference>
<dbReference type="AlphaFoldDB" id="A0A6A3DY58"/>
<dbReference type="EMBL" id="QXFZ01002383">
    <property type="protein sequence ID" value="KAE9077674.1"/>
    <property type="molecule type" value="Genomic_DNA"/>
</dbReference>
<gene>
    <name evidence="21" type="ORF">PF001_g26142</name>
    <name evidence="20" type="ORF">PF002_g25035</name>
    <name evidence="18" type="ORF">PF004_g25710</name>
    <name evidence="19" type="ORF">PF005_g23972</name>
    <name evidence="17" type="ORF">PF006_g26226</name>
    <name evidence="16" type="ORF">PF007_g24158</name>
    <name evidence="14" type="ORF">PF009_g24903</name>
    <name evidence="15" type="ORF">PF010_g26267</name>
</gene>
<dbReference type="EMBL" id="QXGD01002378">
    <property type="protein sequence ID" value="KAE9189452.1"/>
    <property type="molecule type" value="Genomic_DNA"/>
</dbReference>
<dbReference type="PANTHER" id="PTHR20531:SF1">
    <property type="entry name" value="N-ALPHA-ACETYLTRANSFERASE 40"/>
    <property type="match status" value="1"/>
</dbReference>
<dbReference type="EC" id="2.3.1.257" evidence="4"/>
<evidence type="ECO:0000256" key="4">
    <source>
        <dbReference type="ARBA" id="ARBA00012950"/>
    </source>
</evidence>
<evidence type="ECO:0000256" key="2">
    <source>
        <dbReference type="ARBA" id="ARBA00004496"/>
    </source>
</evidence>
<evidence type="ECO:0000313" key="22">
    <source>
        <dbReference type="Proteomes" id="UP000429523"/>
    </source>
</evidence>
<dbReference type="PANTHER" id="PTHR20531">
    <property type="entry name" value="N-ALPHA-ACETYLTRANSFERASE 40"/>
    <property type="match status" value="1"/>
</dbReference>
<dbReference type="GO" id="GO:0005634">
    <property type="term" value="C:nucleus"/>
    <property type="evidence" value="ECO:0007669"/>
    <property type="project" value="UniProtKB-SubCell"/>
</dbReference>
<dbReference type="SUPFAM" id="SSF55729">
    <property type="entry name" value="Acyl-CoA N-acyltransferases (Nat)"/>
    <property type="match status" value="1"/>
</dbReference>
<dbReference type="PROSITE" id="PS51186">
    <property type="entry name" value="GNAT"/>
    <property type="match status" value="1"/>
</dbReference>
<evidence type="ECO:0000256" key="12">
    <source>
        <dbReference type="SAM" id="MobiDB-lite"/>
    </source>
</evidence>
<organism evidence="14 22">
    <name type="scientific">Phytophthora fragariae</name>
    <dbReference type="NCBI Taxonomy" id="53985"/>
    <lineage>
        <taxon>Eukaryota</taxon>
        <taxon>Sar</taxon>
        <taxon>Stramenopiles</taxon>
        <taxon>Oomycota</taxon>
        <taxon>Peronosporomycetes</taxon>
        <taxon>Peronosporales</taxon>
        <taxon>Peronosporaceae</taxon>
        <taxon>Phytophthora</taxon>
    </lineage>
</organism>
<evidence type="ECO:0000313" key="26">
    <source>
        <dbReference type="Proteomes" id="UP000440732"/>
    </source>
</evidence>
<keyword evidence="7" id="KW-0808">Transferase</keyword>
<accession>A0A6A3DY58</accession>
<protein>
    <recommendedName>
        <fullName evidence="5">N-alpha-acetyltransferase 40</fullName>
        <ecNumber evidence="4">2.3.1.257</ecNumber>
    </recommendedName>
</protein>
<dbReference type="Proteomes" id="UP000440367">
    <property type="component" value="Unassembled WGS sequence"/>
</dbReference>
<dbReference type="GO" id="GO:0043998">
    <property type="term" value="F:histone H2A acetyltransferase activity"/>
    <property type="evidence" value="ECO:0007669"/>
    <property type="project" value="InterPro"/>
</dbReference>
<dbReference type="Proteomes" id="UP000476176">
    <property type="component" value="Unassembled WGS sequence"/>
</dbReference>
<dbReference type="InterPro" id="IPR000182">
    <property type="entry name" value="GNAT_dom"/>
</dbReference>
<evidence type="ECO:0000256" key="7">
    <source>
        <dbReference type="ARBA" id="ARBA00022679"/>
    </source>
</evidence>
<evidence type="ECO:0000259" key="13">
    <source>
        <dbReference type="PROSITE" id="PS51186"/>
    </source>
</evidence>
<evidence type="ECO:0000313" key="21">
    <source>
        <dbReference type="EMBL" id="KAE9276406.1"/>
    </source>
</evidence>
<dbReference type="Pfam" id="PF00583">
    <property type="entry name" value="Acetyltransf_1"/>
    <property type="match status" value="1"/>
</dbReference>
<evidence type="ECO:0000313" key="20">
    <source>
        <dbReference type="EMBL" id="KAE9189452.1"/>
    </source>
</evidence>
<dbReference type="GO" id="GO:1990189">
    <property type="term" value="F:protein N-terminal-serine acetyltransferase activity"/>
    <property type="evidence" value="ECO:0007669"/>
    <property type="project" value="UniProtKB-EC"/>
</dbReference>
<dbReference type="EMBL" id="QXGE01003209">
    <property type="protein sequence ID" value="KAE9276406.1"/>
    <property type="molecule type" value="Genomic_DNA"/>
</dbReference>
<dbReference type="CDD" id="cd04301">
    <property type="entry name" value="NAT_SF"/>
    <property type="match status" value="1"/>
</dbReference>
<evidence type="ECO:0000256" key="5">
    <source>
        <dbReference type="ARBA" id="ARBA00015043"/>
    </source>
</evidence>